<keyword evidence="1" id="KW-0812">Transmembrane</keyword>
<evidence type="ECO:0000256" key="1">
    <source>
        <dbReference type="SAM" id="Phobius"/>
    </source>
</evidence>
<feature type="transmembrane region" description="Helical" evidence="1">
    <location>
        <begin position="6"/>
        <end position="27"/>
    </location>
</feature>
<dbReference type="WBParaSite" id="nRc.2.0.1.t08972-RA">
    <property type="protein sequence ID" value="nRc.2.0.1.t08972-RA"/>
    <property type="gene ID" value="nRc.2.0.1.g08972"/>
</dbReference>
<evidence type="ECO:0000313" key="2">
    <source>
        <dbReference type="Proteomes" id="UP000887565"/>
    </source>
</evidence>
<keyword evidence="1" id="KW-1133">Transmembrane helix</keyword>
<keyword evidence="2" id="KW-1185">Reference proteome</keyword>
<organism evidence="2 3">
    <name type="scientific">Romanomermis culicivorax</name>
    <name type="common">Nematode worm</name>
    <dbReference type="NCBI Taxonomy" id="13658"/>
    <lineage>
        <taxon>Eukaryota</taxon>
        <taxon>Metazoa</taxon>
        <taxon>Ecdysozoa</taxon>
        <taxon>Nematoda</taxon>
        <taxon>Enoplea</taxon>
        <taxon>Dorylaimia</taxon>
        <taxon>Mermithida</taxon>
        <taxon>Mermithoidea</taxon>
        <taxon>Mermithidae</taxon>
        <taxon>Romanomermis</taxon>
    </lineage>
</organism>
<evidence type="ECO:0000313" key="3">
    <source>
        <dbReference type="WBParaSite" id="nRc.2.0.1.t08972-RA"/>
    </source>
</evidence>
<protein>
    <submittedName>
        <fullName evidence="3">Secreted protein</fullName>
    </submittedName>
</protein>
<dbReference type="AlphaFoldDB" id="A0A915I4A9"/>
<proteinExistence type="predicted"/>
<reference evidence="3" key="1">
    <citation type="submission" date="2022-11" db="UniProtKB">
        <authorList>
            <consortium name="WormBaseParasite"/>
        </authorList>
    </citation>
    <scope>IDENTIFICATION</scope>
</reference>
<sequence length="92" mass="10000">MDTTTLVIRTATITTATVKIIAIAAIIKYNLNLPPILANDAAIDRISPAHVQPMLRPRSKATVCCPPHAPTCAVLCPYRLCRRIHVFLSAPL</sequence>
<accession>A0A915I4A9</accession>
<dbReference type="Proteomes" id="UP000887565">
    <property type="component" value="Unplaced"/>
</dbReference>
<name>A0A915I4A9_ROMCU</name>
<keyword evidence="1" id="KW-0472">Membrane</keyword>